<reference evidence="7 8" key="1">
    <citation type="submission" date="2020-02" db="EMBL/GenBank/DDBJ databases">
        <title>Genome assembly of a novel Clostridium senegalense strain.</title>
        <authorList>
            <person name="Gupta T.B."/>
            <person name="Jauregui R."/>
            <person name="Maclean P."/>
            <person name="Nawarathana A."/>
            <person name="Brightwell G."/>
        </authorList>
    </citation>
    <scope>NUCLEOTIDE SEQUENCE [LARGE SCALE GENOMIC DNA]</scope>
    <source>
        <strain evidence="7 8">AGRFS4</strain>
    </source>
</reference>
<protein>
    <recommendedName>
        <fullName evidence="4">NAD-dependent protein deacetylase</fullName>
        <ecNumber evidence="4">2.3.1.286</ecNumber>
    </recommendedName>
    <alternativeName>
        <fullName evidence="4">Regulatory protein SIR2 homolog</fullName>
    </alternativeName>
</protein>
<dbReference type="EC" id="2.3.1.286" evidence="4"/>
<dbReference type="PROSITE" id="PS50305">
    <property type="entry name" value="SIRTUIN"/>
    <property type="match status" value="1"/>
</dbReference>
<dbReference type="GO" id="GO:0070403">
    <property type="term" value="F:NAD+ binding"/>
    <property type="evidence" value="ECO:0007669"/>
    <property type="project" value="UniProtKB-UniRule"/>
</dbReference>
<keyword evidence="4 5" id="KW-0862">Zinc</keyword>
<dbReference type="NCBIfam" id="NF001752">
    <property type="entry name" value="PRK00481.1-1"/>
    <property type="match status" value="1"/>
</dbReference>
<dbReference type="InterPro" id="IPR028628">
    <property type="entry name" value="Sirtuin_class_U"/>
</dbReference>
<feature type="binding site" evidence="4">
    <location>
        <position position="234"/>
    </location>
    <ligand>
        <name>NAD(+)</name>
        <dbReference type="ChEBI" id="CHEBI:57540"/>
    </ligand>
</feature>
<dbReference type="AlphaFoldDB" id="A0A6M0H7Q3"/>
<dbReference type="PANTHER" id="PTHR11085">
    <property type="entry name" value="NAD-DEPENDENT PROTEIN DEACYLASE SIRTUIN-5, MITOCHONDRIAL-RELATED"/>
    <property type="match status" value="1"/>
</dbReference>
<dbReference type="GO" id="GO:0017136">
    <property type="term" value="F:histone deacetylase activity, NAD-dependent"/>
    <property type="evidence" value="ECO:0007669"/>
    <property type="project" value="TreeGrafter"/>
</dbReference>
<dbReference type="GO" id="GO:0005737">
    <property type="term" value="C:cytoplasm"/>
    <property type="evidence" value="ECO:0007669"/>
    <property type="project" value="UniProtKB-SubCell"/>
</dbReference>
<feature type="binding site" evidence="4 5">
    <location>
        <position position="155"/>
    </location>
    <ligand>
        <name>Zn(2+)</name>
        <dbReference type="ChEBI" id="CHEBI:29105"/>
    </ligand>
</feature>
<feature type="binding site" evidence="4">
    <location>
        <position position="122"/>
    </location>
    <ligand>
        <name>NAD(+)</name>
        <dbReference type="ChEBI" id="CHEBI:57540"/>
    </ligand>
</feature>
<feature type="binding site" evidence="4 5">
    <location>
        <position position="133"/>
    </location>
    <ligand>
        <name>Zn(2+)</name>
        <dbReference type="ChEBI" id="CHEBI:29105"/>
    </ligand>
</feature>
<feature type="binding site" evidence="4">
    <location>
        <position position="107"/>
    </location>
    <ligand>
        <name>nicotinamide</name>
        <dbReference type="ChEBI" id="CHEBI:17154"/>
    </ligand>
</feature>
<feature type="binding site" evidence="4">
    <location>
        <position position="34"/>
    </location>
    <ligand>
        <name>NAD(+)</name>
        <dbReference type="ChEBI" id="CHEBI:57540"/>
    </ligand>
</feature>
<comment type="similarity">
    <text evidence="4">Belongs to the sirtuin family. Class U subfamily.</text>
</comment>
<gene>
    <name evidence="4" type="primary">cobB</name>
    <name evidence="7" type="ORF">G3M99_16470</name>
</gene>
<feature type="binding site" evidence="4">
    <location>
        <position position="34"/>
    </location>
    <ligand>
        <name>nicotinamide</name>
        <dbReference type="ChEBI" id="CHEBI:17154"/>
    </ligand>
</feature>
<feature type="binding site" evidence="4 5">
    <location>
        <position position="152"/>
    </location>
    <ligand>
        <name>Zn(2+)</name>
        <dbReference type="ChEBI" id="CHEBI:29105"/>
    </ligand>
</feature>
<evidence type="ECO:0000313" key="7">
    <source>
        <dbReference type="EMBL" id="NEU06408.1"/>
    </source>
</evidence>
<dbReference type="SUPFAM" id="SSF52467">
    <property type="entry name" value="DHS-like NAD/FAD-binding domain"/>
    <property type="match status" value="1"/>
</dbReference>
<feature type="binding site" evidence="4">
    <location>
        <position position="104"/>
    </location>
    <ligand>
        <name>NAD(+)</name>
        <dbReference type="ChEBI" id="CHEBI:57540"/>
    </ligand>
</feature>
<dbReference type="RefSeq" id="WP_199870844.1">
    <property type="nucleotide sequence ID" value="NZ_JAAGPU010000043.1"/>
</dbReference>
<evidence type="ECO:0000256" key="2">
    <source>
        <dbReference type="ARBA" id="ARBA00022679"/>
    </source>
</evidence>
<dbReference type="GO" id="GO:0008270">
    <property type="term" value="F:zinc ion binding"/>
    <property type="evidence" value="ECO:0007669"/>
    <property type="project" value="UniProtKB-UniRule"/>
</dbReference>
<keyword evidence="4 5" id="KW-0479">Metal-binding</keyword>
<keyword evidence="2 4" id="KW-0808">Transferase</keyword>
<evidence type="ECO:0000259" key="6">
    <source>
        <dbReference type="PROSITE" id="PS50305"/>
    </source>
</evidence>
<comment type="caution">
    <text evidence="7">The sequence shown here is derived from an EMBL/GenBank/DDBJ whole genome shotgun (WGS) entry which is preliminary data.</text>
</comment>
<dbReference type="HAMAP" id="MF_01968">
    <property type="entry name" value="Sirtuin_ClassU"/>
    <property type="match status" value="1"/>
</dbReference>
<dbReference type="InterPro" id="IPR026591">
    <property type="entry name" value="Sirtuin_cat_small_dom_sf"/>
</dbReference>
<organism evidence="7 8">
    <name type="scientific">Clostridium senegalense</name>
    <dbReference type="NCBI Taxonomy" id="1465809"/>
    <lineage>
        <taxon>Bacteria</taxon>
        <taxon>Bacillati</taxon>
        <taxon>Bacillota</taxon>
        <taxon>Clostridia</taxon>
        <taxon>Eubacteriales</taxon>
        <taxon>Clostridiaceae</taxon>
        <taxon>Clostridium</taxon>
    </lineage>
</organism>
<evidence type="ECO:0000256" key="4">
    <source>
        <dbReference type="HAMAP-Rule" id="MF_01968"/>
    </source>
</evidence>
<feature type="binding site" evidence="4">
    <location>
        <position position="106"/>
    </location>
    <ligand>
        <name>NAD(+)</name>
        <dbReference type="ChEBI" id="CHEBI:57540"/>
    </ligand>
</feature>
<name>A0A6M0H7Q3_9CLOT</name>
<evidence type="ECO:0000256" key="1">
    <source>
        <dbReference type="ARBA" id="ARBA00022490"/>
    </source>
</evidence>
<feature type="binding site" evidence="4">
    <location>
        <position position="194"/>
    </location>
    <ligand>
        <name>NAD(+)</name>
        <dbReference type="ChEBI" id="CHEBI:57540"/>
    </ligand>
</feature>
<feature type="binding site" evidence="4">
    <location>
        <position position="216"/>
    </location>
    <ligand>
        <name>NAD(+)</name>
        <dbReference type="ChEBI" id="CHEBI:57540"/>
    </ligand>
</feature>
<dbReference type="InterPro" id="IPR026590">
    <property type="entry name" value="Ssirtuin_cat_dom"/>
</dbReference>
<feature type="binding site" evidence="4 5">
    <location>
        <position position="130"/>
    </location>
    <ligand>
        <name>Zn(2+)</name>
        <dbReference type="ChEBI" id="CHEBI:29105"/>
    </ligand>
</feature>
<comment type="subcellular location">
    <subcellularLocation>
        <location evidence="4">Cytoplasm</location>
    </subcellularLocation>
</comment>
<dbReference type="Gene3D" id="3.40.50.1220">
    <property type="entry name" value="TPP-binding domain"/>
    <property type="match status" value="1"/>
</dbReference>
<dbReference type="EMBL" id="JAAGPU010000043">
    <property type="protein sequence ID" value="NEU06408.1"/>
    <property type="molecule type" value="Genomic_DNA"/>
</dbReference>
<feature type="domain" description="Deacetylase sirtuin-type" evidence="6">
    <location>
        <begin position="1"/>
        <end position="245"/>
    </location>
</feature>
<dbReference type="InterPro" id="IPR050134">
    <property type="entry name" value="NAD-dep_sirtuin_deacylases"/>
</dbReference>
<dbReference type="Gene3D" id="3.30.1600.10">
    <property type="entry name" value="SIR2/SIRT2 'Small Domain"/>
    <property type="match status" value="1"/>
</dbReference>
<feature type="binding site" evidence="4">
    <location>
        <position position="106"/>
    </location>
    <ligand>
        <name>nicotinamide</name>
        <dbReference type="ChEBI" id="CHEBI:17154"/>
    </ligand>
</feature>
<keyword evidence="3 4" id="KW-0520">NAD</keyword>
<feature type="binding site" evidence="4">
    <location>
        <position position="193"/>
    </location>
    <ligand>
        <name>NAD(+)</name>
        <dbReference type="ChEBI" id="CHEBI:57540"/>
    </ligand>
</feature>
<feature type="active site" description="Proton acceptor" evidence="4 5">
    <location>
        <position position="122"/>
    </location>
</feature>
<keyword evidence="8" id="KW-1185">Reference proteome</keyword>
<evidence type="ECO:0000256" key="5">
    <source>
        <dbReference type="PROSITE-ProRule" id="PRU00236"/>
    </source>
</evidence>
<feature type="binding site" evidence="4">
    <location>
        <position position="27"/>
    </location>
    <ligand>
        <name>NAD(+)</name>
        <dbReference type="ChEBI" id="CHEBI:57540"/>
    </ligand>
</feature>
<feature type="binding site" evidence="4">
    <location>
        <position position="23"/>
    </location>
    <ligand>
        <name>NAD(+)</name>
        <dbReference type="ChEBI" id="CHEBI:57540"/>
    </ligand>
</feature>
<dbReference type="Pfam" id="PF02146">
    <property type="entry name" value="SIR2"/>
    <property type="match status" value="1"/>
</dbReference>
<feature type="binding site" evidence="4">
    <location>
        <position position="35"/>
    </location>
    <ligand>
        <name>NAD(+)</name>
        <dbReference type="ChEBI" id="CHEBI:57540"/>
    </ligand>
</feature>
<dbReference type="InterPro" id="IPR003000">
    <property type="entry name" value="Sirtuin"/>
</dbReference>
<dbReference type="Proteomes" id="UP000481872">
    <property type="component" value="Unassembled WGS sequence"/>
</dbReference>
<evidence type="ECO:0000313" key="8">
    <source>
        <dbReference type="Proteomes" id="UP000481872"/>
    </source>
</evidence>
<dbReference type="PANTHER" id="PTHR11085:SF4">
    <property type="entry name" value="NAD-DEPENDENT PROTEIN DEACYLASE"/>
    <property type="match status" value="1"/>
</dbReference>
<comment type="caution">
    <text evidence="4">Lacks conserved residue(s) required for the propagation of feature annotation.</text>
</comment>
<proteinExistence type="inferred from homology"/>
<dbReference type="InterPro" id="IPR029035">
    <property type="entry name" value="DHS-like_NAD/FAD-binding_dom"/>
</dbReference>
<feature type="binding site" evidence="4">
    <location>
        <position position="107"/>
    </location>
    <ligand>
        <name>NAD(+)</name>
        <dbReference type="ChEBI" id="CHEBI:57540"/>
    </ligand>
</feature>
<sequence>MDKIELLKDIIKNSTNIVFLGGAGVSTESNIPDFRSNQGIYNSKNKYNCPPEVMLSHSFFKSNTDEFFRFYKDKMIFKDAKPNLAHKALAKLEEVGKLNAIITQNIDGLHQLAGSKNVLELHGSVHRNYCMGCNKFHNLDYILKSNNNIPVCEVCGDTVKPDVVLYEESLDSDILRKSILSVSQADTFIVGGTSLVVYPAAGLLEYFKGKNLILINKEATPYDNKANLVIKDSIGKVLSEALKEL</sequence>
<evidence type="ECO:0000256" key="3">
    <source>
        <dbReference type="ARBA" id="ARBA00023027"/>
    </source>
</evidence>
<keyword evidence="1 4" id="KW-0963">Cytoplasm</keyword>
<comment type="function">
    <text evidence="4">NAD-dependent protein deacetylase which modulates the activities of several enzymes which are inactive in their acetylated form.</text>
</comment>
<comment type="cofactor">
    <cofactor evidence="4">
        <name>Zn(2+)</name>
        <dbReference type="ChEBI" id="CHEBI:29105"/>
    </cofactor>
    <text evidence="4">Binds 1 zinc ion per subunit.</text>
</comment>
<accession>A0A6M0H7Q3</accession>
<comment type="catalytic activity">
    <reaction evidence="4">
        <text>N(6)-acetyl-L-lysyl-[protein] + NAD(+) + H2O = 2''-O-acetyl-ADP-D-ribose + nicotinamide + L-lysyl-[protein]</text>
        <dbReference type="Rhea" id="RHEA:43636"/>
        <dbReference type="Rhea" id="RHEA-COMP:9752"/>
        <dbReference type="Rhea" id="RHEA-COMP:10731"/>
        <dbReference type="ChEBI" id="CHEBI:15377"/>
        <dbReference type="ChEBI" id="CHEBI:17154"/>
        <dbReference type="ChEBI" id="CHEBI:29969"/>
        <dbReference type="ChEBI" id="CHEBI:57540"/>
        <dbReference type="ChEBI" id="CHEBI:61930"/>
        <dbReference type="ChEBI" id="CHEBI:83767"/>
        <dbReference type="EC" id="2.3.1.286"/>
    </reaction>
</comment>